<evidence type="ECO:0000313" key="1">
    <source>
        <dbReference type="EMBL" id="KAI5062388.1"/>
    </source>
</evidence>
<evidence type="ECO:0000313" key="2">
    <source>
        <dbReference type="Proteomes" id="UP000886520"/>
    </source>
</evidence>
<proteinExistence type="predicted"/>
<keyword evidence="2" id="KW-1185">Reference proteome</keyword>
<gene>
    <name evidence="1" type="ORF">GOP47_0022927</name>
</gene>
<dbReference type="AlphaFoldDB" id="A0A9D4U7E9"/>
<protein>
    <submittedName>
        <fullName evidence="1">Uncharacterized protein</fullName>
    </submittedName>
</protein>
<organism evidence="1 2">
    <name type="scientific">Adiantum capillus-veneris</name>
    <name type="common">Maidenhair fern</name>
    <dbReference type="NCBI Taxonomy" id="13818"/>
    <lineage>
        <taxon>Eukaryota</taxon>
        <taxon>Viridiplantae</taxon>
        <taxon>Streptophyta</taxon>
        <taxon>Embryophyta</taxon>
        <taxon>Tracheophyta</taxon>
        <taxon>Polypodiopsida</taxon>
        <taxon>Polypodiidae</taxon>
        <taxon>Polypodiales</taxon>
        <taxon>Pteridineae</taxon>
        <taxon>Pteridaceae</taxon>
        <taxon>Vittarioideae</taxon>
        <taxon>Adiantum</taxon>
    </lineage>
</organism>
<dbReference type="EMBL" id="JABFUD020000022">
    <property type="protein sequence ID" value="KAI5062388.1"/>
    <property type="molecule type" value="Genomic_DNA"/>
</dbReference>
<dbReference type="Proteomes" id="UP000886520">
    <property type="component" value="Chromosome 22"/>
</dbReference>
<reference evidence="1" key="1">
    <citation type="submission" date="2021-01" db="EMBL/GenBank/DDBJ databases">
        <title>Adiantum capillus-veneris genome.</title>
        <authorList>
            <person name="Fang Y."/>
            <person name="Liao Q."/>
        </authorList>
    </citation>
    <scope>NUCLEOTIDE SEQUENCE</scope>
    <source>
        <strain evidence="1">H3</strain>
        <tissue evidence="1">Leaf</tissue>
    </source>
</reference>
<comment type="caution">
    <text evidence="1">The sequence shown here is derived from an EMBL/GenBank/DDBJ whole genome shotgun (WGS) entry which is preliminary data.</text>
</comment>
<accession>A0A9D4U7E9</accession>
<name>A0A9D4U7E9_ADICA</name>
<sequence>MNDMLMHFVGLVQGEYYEIDASELDDDSCGKWDEHVVGLVQGEYYEIDANELDDDSCGKWDSDYEDPARQ</sequence>